<keyword evidence="2" id="KW-0489">Methyltransferase</keyword>
<evidence type="ECO:0000313" key="2">
    <source>
        <dbReference type="EMBL" id="QEK15379.1"/>
    </source>
</evidence>
<dbReference type="EMBL" id="CP041932">
    <property type="protein sequence ID" value="QEK15379.1"/>
    <property type="molecule type" value="Genomic_DNA"/>
</dbReference>
<keyword evidence="3" id="KW-1185">Reference proteome</keyword>
<dbReference type="PANTHER" id="PTHR43591:SF24">
    <property type="entry name" value="2-METHOXY-6-POLYPRENYL-1,4-BENZOQUINOL METHYLASE, MITOCHONDRIAL"/>
    <property type="match status" value="1"/>
</dbReference>
<dbReference type="Gene3D" id="2.20.25.110">
    <property type="entry name" value="S-adenosyl-L-methionine-dependent methyltransferases"/>
    <property type="match status" value="1"/>
</dbReference>
<dbReference type="SUPFAM" id="SSF53335">
    <property type="entry name" value="S-adenosyl-L-methionine-dependent methyltransferases"/>
    <property type="match status" value="1"/>
</dbReference>
<dbReference type="InterPro" id="IPR029063">
    <property type="entry name" value="SAM-dependent_MTases_sf"/>
</dbReference>
<accession>A0A5C0SR68</accession>
<dbReference type="GO" id="GO:0008168">
    <property type="term" value="F:methyltransferase activity"/>
    <property type="evidence" value="ECO:0007669"/>
    <property type="project" value="UniProtKB-KW"/>
</dbReference>
<dbReference type="AlphaFoldDB" id="A0A5C0SR68"/>
<dbReference type="Pfam" id="PF13649">
    <property type="entry name" value="Methyltransf_25"/>
    <property type="match status" value="1"/>
</dbReference>
<organism evidence="2 3">
    <name type="scientific">Thermococcus aciditolerans</name>
    <dbReference type="NCBI Taxonomy" id="2598455"/>
    <lineage>
        <taxon>Archaea</taxon>
        <taxon>Methanobacteriati</taxon>
        <taxon>Methanobacteriota</taxon>
        <taxon>Thermococci</taxon>
        <taxon>Thermococcales</taxon>
        <taxon>Thermococcaceae</taxon>
        <taxon>Thermococcus</taxon>
    </lineage>
</organism>
<evidence type="ECO:0000313" key="3">
    <source>
        <dbReference type="Proteomes" id="UP000322631"/>
    </source>
</evidence>
<dbReference type="GO" id="GO:0032259">
    <property type="term" value="P:methylation"/>
    <property type="evidence" value="ECO:0007669"/>
    <property type="project" value="UniProtKB-KW"/>
</dbReference>
<sequence length="272" mass="31208">MFVKPTEGRFMEIKQYSKYLHHWTVELYEQTVTEIEDVQMIKKMIGDRKEQHIFEVCCGSGRILVPLAKDGHIVVGLDMDNLMLAKLFEKTQGLENITVIQADAITANWGEEYDVVILAGNVLLNIISNNDNKVAQQKLIEKSYSVLKPGGHIYLDTHLVAHPEQFFGQPGERVIFEGIDSWGTYGRYILIDEKYNAQKQVVSGVRRFELRLKSGETFCKEESYVKHIPTAQEIEGWITAAGLVIERRYGDYKGNPISETTNRAIYWAKRNF</sequence>
<dbReference type="Proteomes" id="UP000322631">
    <property type="component" value="Chromosome"/>
</dbReference>
<dbReference type="Gene3D" id="3.40.50.150">
    <property type="entry name" value="Vaccinia Virus protein VP39"/>
    <property type="match status" value="1"/>
</dbReference>
<dbReference type="InterPro" id="IPR041698">
    <property type="entry name" value="Methyltransf_25"/>
</dbReference>
<keyword evidence="2" id="KW-0808">Transferase</keyword>
<evidence type="ECO:0000259" key="1">
    <source>
        <dbReference type="Pfam" id="PF13649"/>
    </source>
</evidence>
<protein>
    <submittedName>
        <fullName evidence="2">Class I SAM-dependent methyltransferase</fullName>
    </submittedName>
</protein>
<feature type="domain" description="Methyltransferase" evidence="1">
    <location>
        <begin position="53"/>
        <end position="151"/>
    </location>
</feature>
<dbReference type="KEGG" id="them:FPV09_10060"/>
<reference evidence="2 3" key="1">
    <citation type="submission" date="2019-07" db="EMBL/GenBank/DDBJ databases">
        <title>Complete genome of Thermococcus acidophilus.</title>
        <authorList>
            <person name="Li X."/>
        </authorList>
    </citation>
    <scope>NUCLEOTIDE SEQUENCE [LARGE SCALE GENOMIC DNA]</scope>
    <source>
        <strain evidence="2 3">SY113</strain>
    </source>
</reference>
<proteinExistence type="predicted"/>
<dbReference type="CDD" id="cd02440">
    <property type="entry name" value="AdoMet_MTases"/>
    <property type="match status" value="1"/>
</dbReference>
<dbReference type="PANTHER" id="PTHR43591">
    <property type="entry name" value="METHYLTRANSFERASE"/>
    <property type="match status" value="1"/>
</dbReference>
<gene>
    <name evidence="2" type="ORF">FPV09_10060</name>
</gene>
<name>A0A5C0SR68_9EURY</name>